<keyword evidence="2" id="KW-1185">Reference proteome</keyword>
<evidence type="ECO:0000313" key="1">
    <source>
        <dbReference type="EMBL" id="CCE86423.1"/>
    </source>
</evidence>
<dbReference type="eggNOG" id="ENOG502RPY9">
    <property type="taxonomic scope" value="Eukaryota"/>
</dbReference>
<reference evidence="1 2" key="1">
    <citation type="journal article" date="2012" name="G3 (Bethesda)">
        <title>Pichia sorbitophila, an interspecies yeast hybrid reveals early steps of genome resolution following polyploidization.</title>
        <authorList>
            <person name="Leh Louis V."/>
            <person name="Despons L."/>
            <person name="Friedrich A."/>
            <person name="Martin T."/>
            <person name="Durrens P."/>
            <person name="Casaregola S."/>
            <person name="Neuveglise C."/>
            <person name="Fairhead C."/>
            <person name="Marck C."/>
            <person name="Cruz J.A."/>
            <person name="Straub M.L."/>
            <person name="Kugler V."/>
            <person name="Sacerdot C."/>
            <person name="Uzunov Z."/>
            <person name="Thierry A."/>
            <person name="Weiss S."/>
            <person name="Bleykasten C."/>
            <person name="De Montigny J."/>
            <person name="Jacques N."/>
            <person name="Jung P."/>
            <person name="Lemaire M."/>
            <person name="Mallet S."/>
            <person name="Morel G."/>
            <person name="Richard G.F."/>
            <person name="Sarkar A."/>
            <person name="Savel G."/>
            <person name="Schacherer J."/>
            <person name="Seret M.L."/>
            <person name="Talla E."/>
            <person name="Samson G."/>
            <person name="Jubin C."/>
            <person name="Poulain J."/>
            <person name="Vacherie B."/>
            <person name="Barbe V."/>
            <person name="Pelletier E."/>
            <person name="Sherman D.J."/>
            <person name="Westhof E."/>
            <person name="Weissenbach J."/>
            <person name="Baret P.V."/>
            <person name="Wincker P."/>
            <person name="Gaillardin C."/>
            <person name="Dujon B."/>
            <person name="Souciet J.L."/>
        </authorList>
    </citation>
    <scope>NUCLEOTIDE SEQUENCE [LARGE SCALE GENOMIC DNA]</scope>
    <source>
        <strain evidence="2">ATCC MYA-4447 / BCRC 22081 / CBS 7064 / NBRC 10061 / NRRL Y-12695</strain>
    </source>
</reference>
<dbReference type="HOGENOM" id="CLU_050891_0_0_1"/>
<name>G8Y0S0_PICSO</name>
<gene>
    <name evidence="1" type="primary">Piso0_004912</name>
    <name evidence="1" type="ORF">GNLVRS01_PISO0N03819g</name>
</gene>
<evidence type="ECO:0000313" key="2">
    <source>
        <dbReference type="Proteomes" id="UP000005222"/>
    </source>
</evidence>
<proteinExistence type="predicted"/>
<dbReference type="OrthoDB" id="4013286at2759"/>
<dbReference type="AlphaFoldDB" id="G8Y0S0"/>
<dbReference type="STRING" id="559304.G8Y0S0"/>
<dbReference type="OMA" id="CRVEIRD"/>
<dbReference type="EMBL" id="FO082046">
    <property type="protein sequence ID" value="CCE86423.1"/>
    <property type="molecule type" value="Genomic_DNA"/>
</dbReference>
<accession>G8Y0S0</accession>
<dbReference type="Proteomes" id="UP000005222">
    <property type="component" value="Chromosome N"/>
</dbReference>
<organism evidence="1 2">
    <name type="scientific">Pichia sorbitophila (strain ATCC MYA-4447 / BCRC 22081 / CBS 7064 / NBRC 10061 / NRRL Y-12695)</name>
    <name type="common">Hybrid yeast</name>
    <dbReference type="NCBI Taxonomy" id="559304"/>
    <lineage>
        <taxon>Eukaryota</taxon>
        <taxon>Fungi</taxon>
        <taxon>Dikarya</taxon>
        <taxon>Ascomycota</taxon>
        <taxon>Saccharomycotina</taxon>
        <taxon>Pichiomycetes</taxon>
        <taxon>Debaryomycetaceae</taxon>
        <taxon>Millerozyma</taxon>
    </lineage>
</organism>
<dbReference type="InParanoid" id="G8Y0S0"/>
<protein>
    <submittedName>
        <fullName evidence="1">Piso0_004912 protein</fullName>
    </submittedName>
</protein>
<sequence length="438" mass="50013">MSSKSLAGIPSHIRHVLKIFNKVSNAKVSLADDRVRNYLIESSSDYRNAIRNKILTCMRNGSPYKPNELAPYINDNLRALFSGDINSDPLENISTQSIFDLKDKNDLIQDDQTQITSTHNRSIRRYTDHQANLVRSFSSYYSPLRRVPDDQSFANSFKWYVRLLEKTPVVFFLKVTNRLFSDYSIAELNKPVSDFHEELSKLQNKHIRDVSSKSKSMRSYHFTELLNPDLFSLAIKSQSAIKGTGDFEEALSSLSWEELDKESDALCDILSSKREIKLVNQQLEPVDIDPSQFVGELPLKDVFLQLDSLSVNEVVPYDIIYDDLYMLTIESSIIDQNHDAVMKLLEAYRADLQLVAVRLSLDSPAIVNFLNSQKPSSGLPKKHFNSSYEELLSIAKTKHTDDSDKHYKFANVMKRIGELGLDRVNYGISNNCIYISGR</sequence>